<reference evidence="2" key="1">
    <citation type="submission" date="2020-06" db="EMBL/GenBank/DDBJ databases">
        <title>WGS assembly of Ceratodon purpureus strain R40.</title>
        <authorList>
            <person name="Carey S.B."/>
            <person name="Jenkins J."/>
            <person name="Shu S."/>
            <person name="Lovell J.T."/>
            <person name="Sreedasyam A."/>
            <person name="Maumus F."/>
            <person name="Tiley G.P."/>
            <person name="Fernandez-Pozo N."/>
            <person name="Barry K."/>
            <person name="Chen C."/>
            <person name="Wang M."/>
            <person name="Lipzen A."/>
            <person name="Daum C."/>
            <person name="Saski C.A."/>
            <person name="Payton A.C."/>
            <person name="Mcbreen J.C."/>
            <person name="Conrad R.E."/>
            <person name="Kollar L.M."/>
            <person name="Olsson S."/>
            <person name="Huttunen S."/>
            <person name="Landis J.B."/>
            <person name="Wickett N.J."/>
            <person name="Johnson M.G."/>
            <person name="Rensing S.A."/>
            <person name="Grimwood J."/>
            <person name="Schmutz J."/>
            <person name="Mcdaniel S.F."/>
        </authorList>
    </citation>
    <scope>NUCLEOTIDE SEQUENCE</scope>
    <source>
        <strain evidence="2">R40</strain>
    </source>
</reference>
<comment type="caution">
    <text evidence="2">The sequence shown here is derived from an EMBL/GenBank/DDBJ whole genome shotgun (WGS) entry which is preliminary data.</text>
</comment>
<keyword evidence="1" id="KW-0732">Signal</keyword>
<evidence type="ECO:0000313" key="2">
    <source>
        <dbReference type="EMBL" id="KAG0565749.1"/>
    </source>
</evidence>
<name>A0A8T0H644_CERPU</name>
<organism evidence="2 3">
    <name type="scientific">Ceratodon purpureus</name>
    <name type="common">Fire moss</name>
    <name type="synonym">Dicranum purpureum</name>
    <dbReference type="NCBI Taxonomy" id="3225"/>
    <lineage>
        <taxon>Eukaryota</taxon>
        <taxon>Viridiplantae</taxon>
        <taxon>Streptophyta</taxon>
        <taxon>Embryophyta</taxon>
        <taxon>Bryophyta</taxon>
        <taxon>Bryophytina</taxon>
        <taxon>Bryopsida</taxon>
        <taxon>Dicranidae</taxon>
        <taxon>Pseudoditrichales</taxon>
        <taxon>Ditrichaceae</taxon>
        <taxon>Ceratodon</taxon>
    </lineage>
</organism>
<proteinExistence type="predicted"/>
<sequence length="57" mass="6377">MILSATLYPLLGHVCVYLLCCSLNDSTATPNFSIYIGRVNYHNSTGRLYVMCIVTLF</sequence>
<accession>A0A8T0H644</accession>
<feature type="signal peptide" evidence="1">
    <location>
        <begin position="1"/>
        <end position="28"/>
    </location>
</feature>
<keyword evidence="3" id="KW-1185">Reference proteome</keyword>
<dbReference type="AlphaFoldDB" id="A0A8T0H644"/>
<dbReference type="Proteomes" id="UP000822688">
    <property type="component" value="Chromosome 7"/>
</dbReference>
<gene>
    <name evidence="2" type="ORF">KC19_7G011800</name>
</gene>
<evidence type="ECO:0000313" key="3">
    <source>
        <dbReference type="Proteomes" id="UP000822688"/>
    </source>
</evidence>
<evidence type="ECO:0000256" key="1">
    <source>
        <dbReference type="SAM" id="SignalP"/>
    </source>
</evidence>
<protein>
    <submittedName>
        <fullName evidence="2">Uncharacterized protein</fullName>
    </submittedName>
</protein>
<dbReference type="EMBL" id="CM026428">
    <property type="protein sequence ID" value="KAG0565749.1"/>
    <property type="molecule type" value="Genomic_DNA"/>
</dbReference>
<feature type="chain" id="PRO_5035822550" evidence="1">
    <location>
        <begin position="29"/>
        <end position="57"/>
    </location>
</feature>